<evidence type="ECO:0000313" key="2">
    <source>
        <dbReference type="Proteomes" id="UP000018934"/>
    </source>
</evidence>
<organism evidence="1 2">
    <name type="scientific">Dehalobacter restrictus (strain DSM 9455 / PER-K23)</name>
    <dbReference type="NCBI Taxonomy" id="871738"/>
    <lineage>
        <taxon>Bacteria</taxon>
        <taxon>Bacillati</taxon>
        <taxon>Bacillota</taxon>
        <taxon>Clostridia</taxon>
        <taxon>Eubacteriales</taxon>
        <taxon>Desulfitobacteriaceae</taxon>
        <taxon>Dehalobacter</taxon>
    </lineage>
</organism>
<evidence type="ECO:0000313" key="1">
    <source>
        <dbReference type="EMBL" id="AHF08881.1"/>
    </source>
</evidence>
<gene>
    <name evidence="1" type="ORF">DEHRE_00975</name>
</gene>
<dbReference type="Proteomes" id="UP000018934">
    <property type="component" value="Chromosome"/>
</dbReference>
<name>A0ABM5P2W0_DEHRP</name>
<keyword evidence="2" id="KW-1185">Reference proteome</keyword>
<dbReference type="EMBL" id="CP007033">
    <property type="protein sequence ID" value="AHF08881.1"/>
    <property type="molecule type" value="Genomic_DNA"/>
</dbReference>
<sequence length="58" mass="6822">MYMLKICRCCDTIVGELEMDDARPLRMDFSVEIKGNVAYTLCSKCMRELDISRVTYYQ</sequence>
<dbReference type="RefSeq" id="WP_167539421.1">
    <property type="nucleotide sequence ID" value="NZ_CP007033.1"/>
</dbReference>
<accession>A0ABM5P2W0</accession>
<protein>
    <submittedName>
        <fullName evidence="1">Uncharacterized protein</fullName>
    </submittedName>
</protein>
<reference evidence="1 2" key="1">
    <citation type="journal article" date="2013" name="Stand. Genomic Sci.">
        <title>Complete genome sequence of Dehalobacter restrictus PER-K23(T.).</title>
        <authorList>
            <person name="Kruse T."/>
            <person name="Maillard J."/>
            <person name="Goodwin L."/>
            <person name="Woyke T."/>
            <person name="Teshima H."/>
            <person name="Bruce D."/>
            <person name="Detter C."/>
            <person name="Tapia R."/>
            <person name="Han C."/>
            <person name="Huntemann M."/>
            <person name="Wei C.L."/>
            <person name="Han J."/>
            <person name="Chen A."/>
            <person name="Kyrpides N."/>
            <person name="Szeto E."/>
            <person name="Markowitz V."/>
            <person name="Ivanova N."/>
            <person name="Pagani I."/>
            <person name="Pati A."/>
            <person name="Pitluck S."/>
            <person name="Nolan M."/>
            <person name="Holliger C."/>
            <person name="Smidt H."/>
        </authorList>
    </citation>
    <scope>NUCLEOTIDE SEQUENCE [LARGE SCALE GENOMIC DNA]</scope>
    <source>
        <strain evidence="2">DSM 9455</strain>
    </source>
</reference>
<proteinExistence type="predicted"/>